<evidence type="ECO:0000313" key="4">
    <source>
        <dbReference type="Proteomes" id="UP000005435"/>
    </source>
</evidence>
<dbReference type="AlphaFoldDB" id="G8LWC4"/>
<keyword evidence="2" id="KW-0812">Transmembrane</keyword>
<dbReference type="RefSeq" id="WP_014256304.1">
    <property type="nucleotide sequence ID" value="NC_016627.1"/>
</dbReference>
<organism evidence="3 4">
    <name type="scientific">Acetivibrio clariflavus (strain DSM 19732 / NBRC 101661 / EBR45)</name>
    <name type="common">Clostridium clariflavum</name>
    <dbReference type="NCBI Taxonomy" id="720554"/>
    <lineage>
        <taxon>Bacteria</taxon>
        <taxon>Bacillati</taxon>
        <taxon>Bacillota</taxon>
        <taxon>Clostridia</taxon>
        <taxon>Eubacteriales</taxon>
        <taxon>Oscillospiraceae</taxon>
        <taxon>Acetivibrio</taxon>
    </lineage>
</organism>
<keyword evidence="2" id="KW-1133">Transmembrane helix</keyword>
<feature type="transmembrane region" description="Helical" evidence="2">
    <location>
        <begin position="9"/>
        <end position="31"/>
    </location>
</feature>
<evidence type="ECO:0000256" key="2">
    <source>
        <dbReference type="SAM" id="Phobius"/>
    </source>
</evidence>
<dbReference type="EMBL" id="CP003065">
    <property type="protein sequence ID" value="AEV69771.1"/>
    <property type="molecule type" value="Genomic_DNA"/>
</dbReference>
<reference evidence="4" key="1">
    <citation type="submission" date="2011-12" db="EMBL/GenBank/DDBJ databases">
        <title>Complete sequence of Clostridium clariflavum DSM 19732.</title>
        <authorList>
            <consortium name="US DOE Joint Genome Institute"/>
            <person name="Lucas S."/>
            <person name="Han J."/>
            <person name="Lapidus A."/>
            <person name="Cheng J.-F."/>
            <person name="Goodwin L."/>
            <person name="Pitluck S."/>
            <person name="Peters L."/>
            <person name="Teshima H."/>
            <person name="Detter J.C."/>
            <person name="Han C."/>
            <person name="Tapia R."/>
            <person name="Land M."/>
            <person name="Hauser L."/>
            <person name="Kyrpides N."/>
            <person name="Ivanova N."/>
            <person name="Pagani I."/>
            <person name="Kitzmiller T."/>
            <person name="Lynd L."/>
            <person name="Izquierdo J."/>
            <person name="Woyke T."/>
        </authorList>
    </citation>
    <scope>NUCLEOTIDE SEQUENCE [LARGE SCALE GENOMIC DNA]</scope>
    <source>
        <strain evidence="4">DSM 19732 / NBRC 101661 / EBR45</strain>
    </source>
</reference>
<sequence length="189" mass="22406" precursor="true">MSYFREKKWIIGCIAMAVALSLLVINNIVFYKKYNELKKEVINNMNTEWYQLYYLFDMIDKNYIKNNFQDSGKFRLYVNQICHHFSSTGRPNELTVNMRNLLLNAYDSLFADLSLEEGPLNKEKASELLKNMNDELLMISKEIVDMQDNEKEKLLNPKSSEFIEVNTQVKNLTDKYIKAVDDYFREYGK</sequence>
<keyword evidence="2" id="KW-0472">Membrane</keyword>
<dbReference type="OrthoDB" id="1740776at2"/>
<protein>
    <submittedName>
        <fullName evidence="3">Uncharacterized protein</fullName>
    </submittedName>
</protein>
<evidence type="ECO:0000313" key="3">
    <source>
        <dbReference type="EMBL" id="AEV69771.1"/>
    </source>
</evidence>
<name>G8LWC4_ACECE</name>
<dbReference type="KEGG" id="ccl:Clocl_3256"/>
<gene>
    <name evidence="3" type="ordered locus">Clocl_3256</name>
</gene>
<keyword evidence="1" id="KW-0175">Coiled coil</keyword>
<feature type="coiled-coil region" evidence="1">
    <location>
        <begin position="122"/>
        <end position="149"/>
    </location>
</feature>
<dbReference type="HOGENOM" id="CLU_1452116_0_0_9"/>
<keyword evidence="4" id="KW-1185">Reference proteome</keyword>
<accession>G8LWC4</accession>
<dbReference type="eggNOG" id="ENOG50346DB">
    <property type="taxonomic scope" value="Bacteria"/>
</dbReference>
<evidence type="ECO:0000256" key="1">
    <source>
        <dbReference type="SAM" id="Coils"/>
    </source>
</evidence>
<proteinExistence type="predicted"/>
<reference evidence="3 4" key="2">
    <citation type="journal article" date="2012" name="Stand. Genomic Sci.">
        <title>Complete Genome Sequence of Clostridium clariflavum DSM 19732.</title>
        <authorList>
            <person name="Izquierdo J.A."/>
            <person name="Goodwin L."/>
            <person name="Davenport K.W."/>
            <person name="Teshima H."/>
            <person name="Bruce D."/>
            <person name="Detter C."/>
            <person name="Tapia R."/>
            <person name="Han S."/>
            <person name="Land M."/>
            <person name="Hauser L."/>
            <person name="Jeffries C.D."/>
            <person name="Han J."/>
            <person name="Pitluck S."/>
            <person name="Nolan M."/>
            <person name="Chen A."/>
            <person name="Huntemann M."/>
            <person name="Mavromatis K."/>
            <person name="Mikhailova N."/>
            <person name="Liolios K."/>
            <person name="Woyke T."/>
            <person name="Lynd L.R."/>
        </authorList>
    </citation>
    <scope>NUCLEOTIDE SEQUENCE [LARGE SCALE GENOMIC DNA]</scope>
    <source>
        <strain evidence="4">DSM 19732 / NBRC 101661 / EBR45</strain>
    </source>
</reference>
<dbReference type="Proteomes" id="UP000005435">
    <property type="component" value="Chromosome"/>
</dbReference>